<dbReference type="GO" id="GO:1990234">
    <property type="term" value="C:transferase complex"/>
    <property type="evidence" value="ECO:0007669"/>
    <property type="project" value="UniProtKB-ARBA"/>
</dbReference>
<keyword evidence="7" id="KW-1185">Reference proteome</keyword>
<dbReference type="PANTHER" id="PTHR22847:SF637">
    <property type="entry name" value="WD REPEAT DOMAIN 5B"/>
    <property type="match status" value="1"/>
</dbReference>
<dbReference type="AlphaFoldDB" id="A0A8I2YZV1"/>
<dbReference type="Gene3D" id="2.130.10.10">
    <property type="entry name" value="YVTN repeat-like/Quinoprotein amine dehydrogenase"/>
    <property type="match status" value="1"/>
</dbReference>
<dbReference type="EMBL" id="JAGFBS010000002">
    <property type="protein sequence ID" value="KAG6380682.1"/>
    <property type="molecule type" value="Genomic_DNA"/>
</dbReference>
<dbReference type="SMART" id="SM00320">
    <property type="entry name" value="WD40"/>
    <property type="match status" value="4"/>
</dbReference>
<keyword evidence="1 4" id="KW-0853">WD repeat</keyword>
<evidence type="ECO:0000256" key="4">
    <source>
        <dbReference type="PROSITE-ProRule" id="PRU00221"/>
    </source>
</evidence>
<dbReference type="PANTHER" id="PTHR22847">
    <property type="entry name" value="WD40 REPEAT PROTEIN"/>
    <property type="match status" value="1"/>
</dbReference>
<dbReference type="InterPro" id="IPR001680">
    <property type="entry name" value="WD40_rpt"/>
</dbReference>
<dbReference type="InterPro" id="IPR016160">
    <property type="entry name" value="Ald_DH_CS_CYS"/>
</dbReference>
<dbReference type="GO" id="GO:0016491">
    <property type="term" value="F:oxidoreductase activity"/>
    <property type="evidence" value="ECO:0007669"/>
    <property type="project" value="UniProtKB-KW"/>
</dbReference>
<protein>
    <submittedName>
        <fullName evidence="6">WD40-repeat-containing domain protein</fullName>
    </submittedName>
</protein>
<reference evidence="6" key="1">
    <citation type="submission" date="2021-03" db="EMBL/GenBank/DDBJ databases">
        <title>Evolutionary innovations through gain and loss of genes in the ectomycorrhizal Boletales.</title>
        <authorList>
            <person name="Wu G."/>
            <person name="Miyauchi S."/>
            <person name="Morin E."/>
            <person name="Yang Z.-L."/>
            <person name="Xu J."/>
            <person name="Martin F.M."/>
        </authorList>
    </citation>
    <scope>NUCLEOTIDE SEQUENCE</scope>
    <source>
        <strain evidence="6">BR01</strain>
    </source>
</reference>
<evidence type="ECO:0000313" key="7">
    <source>
        <dbReference type="Proteomes" id="UP000683000"/>
    </source>
</evidence>
<dbReference type="InterPro" id="IPR015943">
    <property type="entry name" value="WD40/YVTN_repeat-like_dom_sf"/>
</dbReference>
<feature type="region of interest" description="Disordered" evidence="5">
    <location>
        <begin position="25"/>
        <end position="65"/>
    </location>
</feature>
<dbReference type="OrthoDB" id="301502at2759"/>
<dbReference type="PROSITE" id="PS50082">
    <property type="entry name" value="WD_REPEATS_2"/>
    <property type="match status" value="1"/>
</dbReference>
<keyword evidence="3" id="KW-0560">Oxidoreductase</keyword>
<proteinExistence type="predicted"/>
<dbReference type="Proteomes" id="UP000683000">
    <property type="component" value="Unassembled WGS sequence"/>
</dbReference>
<dbReference type="InterPro" id="IPR036322">
    <property type="entry name" value="WD40_repeat_dom_sf"/>
</dbReference>
<dbReference type="Pfam" id="PF00400">
    <property type="entry name" value="WD40"/>
    <property type="match status" value="2"/>
</dbReference>
<evidence type="ECO:0000256" key="5">
    <source>
        <dbReference type="SAM" id="MobiDB-lite"/>
    </source>
</evidence>
<evidence type="ECO:0000256" key="2">
    <source>
        <dbReference type="ARBA" id="ARBA00022737"/>
    </source>
</evidence>
<keyword evidence="2" id="KW-0677">Repeat</keyword>
<gene>
    <name evidence="6" type="ORF">JVT61DRAFT_5056</name>
</gene>
<feature type="compositionally biased region" description="Polar residues" evidence="5">
    <location>
        <begin position="36"/>
        <end position="47"/>
    </location>
</feature>
<dbReference type="SUPFAM" id="SSF50978">
    <property type="entry name" value="WD40 repeat-like"/>
    <property type="match status" value="1"/>
</dbReference>
<organism evidence="6 7">
    <name type="scientific">Boletus reticuloceps</name>
    <dbReference type="NCBI Taxonomy" id="495285"/>
    <lineage>
        <taxon>Eukaryota</taxon>
        <taxon>Fungi</taxon>
        <taxon>Dikarya</taxon>
        <taxon>Basidiomycota</taxon>
        <taxon>Agaricomycotina</taxon>
        <taxon>Agaricomycetes</taxon>
        <taxon>Agaricomycetidae</taxon>
        <taxon>Boletales</taxon>
        <taxon>Boletineae</taxon>
        <taxon>Boletaceae</taxon>
        <taxon>Boletoideae</taxon>
        <taxon>Boletus</taxon>
    </lineage>
</organism>
<evidence type="ECO:0000256" key="3">
    <source>
        <dbReference type="ARBA" id="ARBA00023002"/>
    </source>
</evidence>
<evidence type="ECO:0000313" key="6">
    <source>
        <dbReference type="EMBL" id="KAG6380682.1"/>
    </source>
</evidence>
<evidence type="ECO:0000256" key="1">
    <source>
        <dbReference type="ARBA" id="ARBA00022574"/>
    </source>
</evidence>
<sequence length="535" mass="59113">MHNSLYCPEILPQEVLVHRKTYPLRNQSAHPPPLSTEPTSDKPTTVHGSDLQGAESGDPNDSTTIVNSKLTEKSFDTQAMDGVVESHDRPPASANNPPFRRERRLRNSQHITGRYASIAKGPLLTPPHCPHPQSGDLFVHKYGEGGNAKMQVWLWSNDSWLGDIVDGHIHPCLSDYRLNIRDSSDPTWVTRKTRATYRIREQSHIYFNCVETFICHKESRHLSSSFTNSMKFRPYKHTHTLRGHTAPLSCIAFSLSGSLLASGADDGNLIVWDPHKGQLLHRIAAKSEVTCLAWYPTLSRSRLLVGCADGTIALLERFEMQEFNNAVLTGVNRPVYALAFEDFSSDLAVAVGSEVHIAKEITPTKYATYKILPSPQVLPHMPQDTDQRVRARSMAFAQDGTSLVVSYLSHGVVCWNLESLTEAWRIIPIHSHRLIGHAALSPDHQSILLANLSTGMDLYPCGKSAPVARFDIRLEDNNIPIQAIFLHAGEHCACGSPGGDVKIWGSTGGDPKQTLLHDDAVQVLAVRDLSGPIAP</sequence>
<dbReference type="PROSITE" id="PS00070">
    <property type="entry name" value="ALDEHYDE_DEHYDR_CYS"/>
    <property type="match status" value="1"/>
</dbReference>
<feature type="repeat" description="WD" evidence="4">
    <location>
        <begin position="241"/>
        <end position="282"/>
    </location>
</feature>
<name>A0A8I2YZV1_9AGAM</name>
<comment type="caution">
    <text evidence="6">The sequence shown here is derived from an EMBL/GenBank/DDBJ whole genome shotgun (WGS) entry which is preliminary data.</text>
</comment>
<accession>A0A8I2YZV1</accession>
<dbReference type="PROSITE" id="PS50294">
    <property type="entry name" value="WD_REPEATS_REGION"/>
    <property type="match status" value="1"/>
</dbReference>